<evidence type="ECO:0000256" key="1">
    <source>
        <dbReference type="SAM" id="MobiDB-lite"/>
    </source>
</evidence>
<dbReference type="InterPro" id="IPR053040">
    <property type="entry name" value="LRR-containing_protein_71"/>
</dbReference>
<dbReference type="SMART" id="SM00368">
    <property type="entry name" value="LRR_RI"/>
    <property type="match status" value="4"/>
</dbReference>
<dbReference type="InterPro" id="IPR032675">
    <property type="entry name" value="LRR_dom_sf"/>
</dbReference>
<organism evidence="2 3">
    <name type="scientific">Paramuricea clavata</name>
    <name type="common">Red gorgonian</name>
    <name type="synonym">Violescent sea-whip</name>
    <dbReference type="NCBI Taxonomy" id="317549"/>
    <lineage>
        <taxon>Eukaryota</taxon>
        <taxon>Metazoa</taxon>
        <taxon>Cnidaria</taxon>
        <taxon>Anthozoa</taxon>
        <taxon>Octocorallia</taxon>
        <taxon>Malacalcyonacea</taxon>
        <taxon>Plexauridae</taxon>
        <taxon>Paramuricea</taxon>
    </lineage>
</organism>
<sequence length="539" mass="59582">MGKRGSVEKPSSTNIIPPDKNIPEISNESSPDEPDGPYVLTNNFAQDFHELAKRAGFPELHVVPRPCRPKSKKISSAGLESAQPPAGKGDKKDDRKDDSKTDRTVSQSTNRSDVERPPATFSVKEKYEYLKPCVQTLWEVFEGKSIAKEVYIRGWTIDNRIMDVLNLTLPTQDKLVKIDFNNTGLTDTLLEALANICKHLPLLRSLSLDGNPVYLQRYGMFLGEDSTLQNLSLRNCYINDQGANHIGRALSSNKHLQTFNLCFNKISCEGVASIARGLRTNRTLLSLDLGSNMIRDAGAAKLAEVMSKFALNHEETVARRLLMSKKNAEEPTGAPTKSANHGIMKGERPQSVRSGSHLGKDQKKDKQKGLSKKDKDKKMALDDRLPKKASSTDAAKDSRKAKKASMAKVDRKGLGGVVDQDTSDIMDFPNPLLEPVEEIQGELYIPGNRALINLNLSANKIGEAGMKSLLDAVQYQSQLAVAHSRHIGVGLLRLSLKRNDISDDNVVFQNLQELMIARDPFFKPDNASHDDVGSIKEME</sequence>
<dbReference type="Gene3D" id="3.80.10.10">
    <property type="entry name" value="Ribonuclease Inhibitor"/>
    <property type="match status" value="2"/>
</dbReference>
<feature type="compositionally biased region" description="Basic and acidic residues" evidence="1">
    <location>
        <begin position="358"/>
        <end position="386"/>
    </location>
</feature>
<name>A0A7D9EMH2_PARCT</name>
<dbReference type="PANTHER" id="PTHR46984">
    <property type="entry name" value="LEUCINE-RICH REPEAT-CONTAINING PROTEIN 71"/>
    <property type="match status" value="1"/>
</dbReference>
<proteinExistence type="predicted"/>
<feature type="region of interest" description="Disordered" evidence="1">
    <location>
        <begin position="324"/>
        <end position="422"/>
    </location>
</feature>
<reference evidence="2" key="1">
    <citation type="submission" date="2020-04" db="EMBL/GenBank/DDBJ databases">
        <authorList>
            <person name="Alioto T."/>
            <person name="Alioto T."/>
            <person name="Gomez Garrido J."/>
        </authorList>
    </citation>
    <scope>NUCLEOTIDE SEQUENCE</scope>
    <source>
        <strain evidence="2">A484AB</strain>
    </source>
</reference>
<dbReference type="AlphaFoldDB" id="A0A7D9EMH2"/>
<feature type="region of interest" description="Disordered" evidence="1">
    <location>
        <begin position="1"/>
        <end position="42"/>
    </location>
</feature>
<dbReference type="Pfam" id="PF13516">
    <property type="entry name" value="LRR_6"/>
    <property type="match status" value="2"/>
</dbReference>
<gene>
    <name evidence="2" type="ORF">PACLA_8A040756</name>
</gene>
<accession>A0A7D9EMH2</accession>
<dbReference type="PANTHER" id="PTHR46984:SF1">
    <property type="entry name" value="LEUCINE-RICH REPEAT-CONTAINING PROTEIN 71"/>
    <property type="match status" value="1"/>
</dbReference>
<dbReference type="InterPro" id="IPR001611">
    <property type="entry name" value="Leu-rich_rpt"/>
</dbReference>
<comment type="caution">
    <text evidence="2">The sequence shown here is derived from an EMBL/GenBank/DDBJ whole genome shotgun (WGS) entry which is preliminary data.</text>
</comment>
<evidence type="ECO:0000313" key="2">
    <source>
        <dbReference type="EMBL" id="CAB4011437.1"/>
    </source>
</evidence>
<dbReference type="EMBL" id="CACRXK020007145">
    <property type="protein sequence ID" value="CAB4011437.1"/>
    <property type="molecule type" value="Genomic_DNA"/>
</dbReference>
<feature type="region of interest" description="Disordered" evidence="1">
    <location>
        <begin position="59"/>
        <end position="117"/>
    </location>
</feature>
<dbReference type="Proteomes" id="UP001152795">
    <property type="component" value="Unassembled WGS sequence"/>
</dbReference>
<feature type="compositionally biased region" description="Basic and acidic residues" evidence="1">
    <location>
        <begin position="88"/>
        <end position="103"/>
    </location>
</feature>
<evidence type="ECO:0000313" key="3">
    <source>
        <dbReference type="Proteomes" id="UP001152795"/>
    </source>
</evidence>
<dbReference type="OrthoDB" id="120976at2759"/>
<protein>
    <submittedName>
        <fullName evidence="2">Leucine-rich repeat-containing 71-like</fullName>
    </submittedName>
</protein>
<keyword evidence="3" id="KW-1185">Reference proteome</keyword>
<dbReference type="SUPFAM" id="SSF52047">
    <property type="entry name" value="RNI-like"/>
    <property type="match status" value="1"/>
</dbReference>